<name>A0ABM0JVD9_APLCA</name>
<dbReference type="Proteomes" id="UP000694888">
    <property type="component" value="Unplaced"/>
</dbReference>
<dbReference type="PANTHER" id="PTHR45913:SF22">
    <property type="entry name" value="SCAN BOX DOMAIN-CONTAINING PROTEIN"/>
    <property type="match status" value="1"/>
</dbReference>
<keyword evidence="1" id="KW-1185">Reference proteome</keyword>
<proteinExistence type="predicted"/>
<gene>
    <name evidence="2" type="primary">LOC101859652</name>
</gene>
<sequence length="148" mass="17069">MSDMFDYLNKLNLKLQSQQTHLSFKDVLGGYLSKVQNWHRKVTEGNIAMFTNLSQLLNPEETLSAHLQVDIPAHLNSLDDEFKNYFPDLDCDEEAFVTNPFTPGLDITVIADDIQDELLELRYDSSARNTFLKKSLAQYWCSLQESYP</sequence>
<dbReference type="PANTHER" id="PTHR45913">
    <property type="entry name" value="EPM2A-INTERACTING PROTEIN 1"/>
    <property type="match status" value="1"/>
</dbReference>
<organism evidence="1 2">
    <name type="scientific">Aplysia californica</name>
    <name type="common">California sea hare</name>
    <dbReference type="NCBI Taxonomy" id="6500"/>
    <lineage>
        <taxon>Eukaryota</taxon>
        <taxon>Metazoa</taxon>
        <taxon>Spiralia</taxon>
        <taxon>Lophotrochozoa</taxon>
        <taxon>Mollusca</taxon>
        <taxon>Gastropoda</taxon>
        <taxon>Heterobranchia</taxon>
        <taxon>Euthyneura</taxon>
        <taxon>Tectipleura</taxon>
        <taxon>Aplysiida</taxon>
        <taxon>Aplysioidea</taxon>
        <taxon>Aplysiidae</taxon>
        <taxon>Aplysia</taxon>
    </lineage>
</organism>
<reference evidence="2" key="1">
    <citation type="submission" date="2025-08" db="UniProtKB">
        <authorList>
            <consortium name="RefSeq"/>
        </authorList>
    </citation>
    <scope>IDENTIFICATION</scope>
</reference>
<evidence type="ECO:0000313" key="1">
    <source>
        <dbReference type="Proteomes" id="UP000694888"/>
    </source>
</evidence>
<accession>A0ABM0JVD9</accession>
<dbReference type="GeneID" id="101859652"/>
<protein>
    <submittedName>
        <fullName evidence="2">SCAN domain-containing protein 3-like</fullName>
    </submittedName>
</protein>
<evidence type="ECO:0000313" key="2">
    <source>
        <dbReference type="RefSeq" id="XP_005102420.1"/>
    </source>
</evidence>
<dbReference type="RefSeq" id="XP_005102420.1">
    <property type="nucleotide sequence ID" value="XM_005102363.1"/>
</dbReference>